<name>A0A4Q9FPE5_9FLAO</name>
<gene>
    <name evidence="2" type="ORF">EYD46_13285</name>
</gene>
<reference evidence="2 3" key="1">
    <citation type="journal article" date="2015" name="Int. J. Syst. Evol. Microbiol.">
        <title>Hyunsoonleella pacifica sp. nov., isolated from seawater of South Pacific Gyre.</title>
        <authorList>
            <person name="Gao X."/>
            <person name="Zhang Z."/>
            <person name="Dai X."/>
            <person name="Zhang X.H."/>
        </authorList>
    </citation>
    <scope>NUCLEOTIDE SEQUENCE [LARGE SCALE GENOMIC DNA]</scope>
    <source>
        <strain evidence="2 3">SW033</strain>
    </source>
</reference>
<dbReference type="OrthoDB" id="9787920at2"/>
<dbReference type="PROSITE" id="PS51186">
    <property type="entry name" value="GNAT"/>
    <property type="match status" value="1"/>
</dbReference>
<organism evidence="2 3">
    <name type="scientific">Hyunsoonleella pacifica</name>
    <dbReference type="NCBI Taxonomy" id="1080224"/>
    <lineage>
        <taxon>Bacteria</taxon>
        <taxon>Pseudomonadati</taxon>
        <taxon>Bacteroidota</taxon>
        <taxon>Flavobacteriia</taxon>
        <taxon>Flavobacteriales</taxon>
        <taxon>Flavobacteriaceae</taxon>
    </lineage>
</organism>
<keyword evidence="2" id="KW-0808">Transferase</keyword>
<evidence type="ECO:0000259" key="1">
    <source>
        <dbReference type="PROSITE" id="PS51186"/>
    </source>
</evidence>
<dbReference type="Gene3D" id="3.40.630.30">
    <property type="match status" value="1"/>
</dbReference>
<dbReference type="PANTHER" id="PTHR13355">
    <property type="entry name" value="GLUCOSAMINE 6-PHOSPHATE N-ACETYLTRANSFERASE"/>
    <property type="match status" value="1"/>
</dbReference>
<dbReference type="Pfam" id="PF00583">
    <property type="entry name" value="Acetyltransf_1"/>
    <property type="match status" value="1"/>
</dbReference>
<comment type="caution">
    <text evidence="2">The sequence shown here is derived from an EMBL/GenBank/DDBJ whole genome shotgun (WGS) entry which is preliminary data.</text>
</comment>
<dbReference type="RefSeq" id="WP_130937661.1">
    <property type="nucleotide sequence ID" value="NZ_BMEE01000002.1"/>
</dbReference>
<evidence type="ECO:0000313" key="2">
    <source>
        <dbReference type="EMBL" id="TBN14539.1"/>
    </source>
</evidence>
<dbReference type="GO" id="GO:0008080">
    <property type="term" value="F:N-acetyltransferase activity"/>
    <property type="evidence" value="ECO:0007669"/>
    <property type="project" value="TreeGrafter"/>
</dbReference>
<dbReference type="Proteomes" id="UP000292372">
    <property type="component" value="Unassembled WGS sequence"/>
</dbReference>
<evidence type="ECO:0000313" key="3">
    <source>
        <dbReference type="Proteomes" id="UP000292372"/>
    </source>
</evidence>
<dbReference type="InterPro" id="IPR000182">
    <property type="entry name" value="GNAT_dom"/>
</dbReference>
<dbReference type="InterPro" id="IPR039143">
    <property type="entry name" value="GNPNAT1-like"/>
</dbReference>
<dbReference type="SUPFAM" id="SSF55729">
    <property type="entry name" value="Acyl-CoA N-acyltransferases (Nat)"/>
    <property type="match status" value="1"/>
</dbReference>
<protein>
    <submittedName>
        <fullName evidence="2">GNAT family N-acetyltransferase</fullName>
    </submittedName>
</protein>
<feature type="domain" description="N-acetyltransferase" evidence="1">
    <location>
        <begin position="1"/>
        <end position="141"/>
    </location>
</feature>
<keyword evidence="3" id="KW-1185">Reference proteome</keyword>
<dbReference type="InterPro" id="IPR016181">
    <property type="entry name" value="Acyl_CoA_acyltransferase"/>
</dbReference>
<dbReference type="PANTHER" id="PTHR13355:SF22">
    <property type="entry name" value="SLL0786 PROTEIN"/>
    <property type="match status" value="1"/>
</dbReference>
<dbReference type="CDD" id="cd04301">
    <property type="entry name" value="NAT_SF"/>
    <property type="match status" value="1"/>
</dbReference>
<dbReference type="EMBL" id="SIRS01000005">
    <property type="protein sequence ID" value="TBN14539.1"/>
    <property type="molecule type" value="Genomic_DNA"/>
</dbReference>
<proteinExistence type="predicted"/>
<sequence length="141" mass="15799">MKYITIEDPLYQKAVAIRKEQFFKNMKNSSDLINDALESDGLHLVCLNENEVVGTGRLNIEDNTGIISQMAVNTNFQKQGIGAKILKALIEYSEEKGVTKIVLSARETALGFYSKFNFKPVGELYPSLKTGIIHQKMELKA</sequence>
<dbReference type="AlphaFoldDB" id="A0A4Q9FPE5"/>
<accession>A0A4Q9FPE5</accession>